<dbReference type="PANTHER" id="PTHR16079">
    <property type="entry name" value="UBIQUITIN LIGASE PROTEIN CHFR"/>
    <property type="match status" value="1"/>
</dbReference>
<dbReference type="Proteomes" id="UP000515180">
    <property type="component" value="Unplaced"/>
</dbReference>
<organism evidence="10 11">
    <name type="scientific">Bombus impatiens</name>
    <name type="common">Bumblebee</name>
    <dbReference type="NCBI Taxonomy" id="132113"/>
    <lineage>
        <taxon>Eukaryota</taxon>
        <taxon>Metazoa</taxon>
        <taxon>Ecdysozoa</taxon>
        <taxon>Arthropoda</taxon>
        <taxon>Hexapoda</taxon>
        <taxon>Insecta</taxon>
        <taxon>Pterygota</taxon>
        <taxon>Neoptera</taxon>
        <taxon>Endopterygota</taxon>
        <taxon>Hymenoptera</taxon>
        <taxon>Apocrita</taxon>
        <taxon>Aculeata</taxon>
        <taxon>Apoidea</taxon>
        <taxon>Anthophila</taxon>
        <taxon>Apidae</taxon>
        <taxon>Bombus</taxon>
        <taxon>Pyrobombus</taxon>
    </lineage>
</organism>
<dbReference type="Pfam" id="PF00498">
    <property type="entry name" value="FHA"/>
    <property type="match status" value="1"/>
</dbReference>
<dbReference type="Gene3D" id="2.60.200.20">
    <property type="match status" value="1"/>
</dbReference>
<sequence length="509" mass="60135">MKEELWTMESSKVGKRTILDDSAENLHAPTLIRINNQNYIPHNIHIDKNEFRIGRARDNDEIILNAVISRKHCVLRCEENEWTIKDVSSSVTFVNNIPVVSGRSQRIYEGDVIQFSESEEFKYLFTLDVKYKHKVKKPKLDEQVLDNVLVKKPKPDKQVLDNVLVERKTFVKNHECQKKVLKDKLQIKQKEQDKLKQQLEQLLKQQNVTEKILRRRNAEDFTKQITTLEKKIEYGHVQEQYLKYRYTELLEKLENERVEFKKKLNEEKQKWQKALSVSKLEKGMLEMKMKEQMEKWREEQQTEWKNVMENRVKEEKSIQAQLLNEKLVLEEKLKITERALKEQEAKVGTVENNVAGSSKNFSDSCICLESMDNPSEYQTIDTIDLTNTTQLTINTEEEESVLNKVNDIMDEQLACSICSELFVKATTLNCMHTFCHHCIHLWIKKKKECPVCRVPVSSMNISIAIDNFIESILENLSTQLKERRIRIIEERQALERKRKDHCKTAVRRK</sequence>
<feature type="coiled-coil region" evidence="7">
    <location>
        <begin position="319"/>
        <end position="353"/>
    </location>
</feature>
<dbReference type="InterPro" id="IPR008984">
    <property type="entry name" value="SMAD_FHA_dom_sf"/>
</dbReference>
<dbReference type="AlphaFoldDB" id="A0A6P3V0J4"/>
<proteinExistence type="inferred from homology"/>
<reference evidence="11" key="1">
    <citation type="submission" date="2025-08" db="UniProtKB">
        <authorList>
            <consortium name="RefSeq"/>
        </authorList>
    </citation>
    <scope>IDENTIFICATION</scope>
</reference>
<evidence type="ECO:0000256" key="6">
    <source>
        <dbReference type="PROSITE-ProRule" id="PRU00175"/>
    </source>
</evidence>
<dbReference type="SMART" id="SM00184">
    <property type="entry name" value="RING"/>
    <property type="match status" value="1"/>
</dbReference>
<dbReference type="SUPFAM" id="SSF57850">
    <property type="entry name" value="RING/U-box"/>
    <property type="match status" value="1"/>
</dbReference>
<dbReference type="SMART" id="SM00240">
    <property type="entry name" value="FHA"/>
    <property type="match status" value="1"/>
</dbReference>
<dbReference type="GO" id="GO:0008270">
    <property type="term" value="F:zinc ion binding"/>
    <property type="evidence" value="ECO:0007669"/>
    <property type="project" value="UniProtKB-KW"/>
</dbReference>
<evidence type="ECO:0000256" key="5">
    <source>
        <dbReference type="ARBA" id="ARBA00022833"/>
    </source>
</evidence>
<dbReference type="InterPro" id="IPR013083">
    <property type="entry name" value="Znf_RING/FYVE/PHD"/>
</dbReference>
<accession>A0A6P3V0J4</accession>
<dbReference type="PROSITE" id="PS50006">
    <property type="entry name" value="FHA_DOMAIN"/>
    <property type="match status" value="1"/>
</dbReference>
<evidence type="ECO:0000259" key="8">
    <source>
        <dbReference type="PROSITE" id="PS50006"/>
    </source>
</evidence>
<dbReference type="OrthoDB" id="5330228at2759"/>
<gene>
    <name evidence="11" type="primary">LOC100743758</name>
</gene>
<dbReference type="PROSITE" id="PS00518">
    <property type="entry name" value="ZF_RING_1"/>
    <property type="match status" value="1"/>
</dbReference>
<feature type="coiled-coil region" evidence="7">
    <location>
        <begin position="171"/>
        <end position="216"/>
    </location>
</feature>
<evidence type="ECO:0000313" key="10">
    <source>
        <dbReference type="Proteomes" id="UP000515180"/>
    </source>
</evidence>
<keyword evidence="5" id="KW-0862">Zinc</keyword>
<dbReference type="GO" id="GO:0006511">
    <property type="term" value="P:ubiquitin-dependent protein catabolic process"/>
    <property type="evidence" value="ECO:0007669"/>
    <property type="project" value="TreeGrafter"/>
</dbReference>
<keyword evidence="7" id="KW-0175">Coiled coil</keyword>
<evidence type="ECO:0000256" key="2">
    <source>
        <dbReference type="ARBA" id="ARBA00017908"/>
    </source>
</evidence>
<dbReference type="InterPro" id="IPR052256">
    <property type="entry name" value="E3_ubiquitin-ligase_CHFR"/>
</dbReference>
<dbReference type="InterPro" id="IPR017907">
    <property type="entry name" value="Znf_RING_CS"/>
</dbReference>
<evidence type="ECO:0000259" key="9">
    <source>
        <dbReference type="PROSITE" id="PS50089"/>
    </source>
</evidence>
<evidence type="ECO:0000313" key="11">
    <source>
        <dbReference type="RefSeq" id="XP_012245214.1"/>
    </source>
</evidence>
<dbReference type="GO" id="GO:0005634">
    <property type="term" value="C:nucleus"/>
    <property type="evidence" value="ECO:0007669"/>
    <property type="project" value="TreeGrafter"/>
</dbReference>
<dbReference type="GO" id="GO:0004842">
    <property type="term" value="F:ubiquitin-protein transferase activity"/>
    <property type="evidence" value="ECO:0007669"/>
    <property type="project" value="TreeGrafter"/>
</dbReference>
<dbReference type="KEGG" id="bim:100743758"/>
<comment type="similarity">
    <text evidence="1">Belongs to the CHFR family.</text>
</comment>
<keyword evidence="10" id="KW-1185">Reference proteome</keyword>
<name>A0A6P3V0J4_BOMIM</name>
<dbReference type="PROSITE" id="PS50089">
    <property type="entry name" value="ZF_RING_2"/>
    <property type="match status" value="1"/>
</dbReference>
<dbReference type="Gene3D" id="3.30.40.10">
    <property type="entry name" value="Zinc/RING finger domain, C3HC4 (zinc finger)"/>
    <property type="match status" value="1"/>
</dbReference>
<feature type="coiled-coil region" evidence="7">
    <location>
        <begin position="243"/>
        <end position="281"/>
    </location>
</feature>
<dbReference type="GeneID" id="100743758"/>
<feature type="domain" description="RING-type" evidence="9">
    <location>
        <begin position="415"/>
        <end position="453"/>
    </location>
</feature>
<dbReference type="InterPro" id="IPR000253">
    <property type="entry name" value="FHA_dom"/>
</dbReference>
<evidence type="ECO:0000256" key="3">
    <source>
        <dbReference type="ARBA" id="ARBA00022723"/>
    </source>
</evidence>
<feature type="domain" description="FHA" evidence="8">
    <location>
        <begin position="51"/>
        <end position="99"/>
    </location>
</feature>
<dbReference type="InterPro" id="IPR001841">
    <property type="entry name" value="Znf_RING"/>
</dbReference>
<evidence type="ECO:0000256" key="4">
    <source>
        <dbReference type="ARBA" id="ARBA00022771"/>
    </source>
</evidence>
<keyword evidence="4 6" id="KW-0863">Zinc-finger</keyword>
<dbReference type="RefSeq" id="XP_012245214.1">
    <property type="nucleotide sequence ID" value="XM_012389791.2"/>
</dbReference>
<dbReference type="Pfam" id="PF13923">
    <property type="entry name" value="zf-C3HC4_2"/>
    <property type="match status" value="1"/>
</dbReference>
<evidence type="ECO:0000256" key="1">
    <source>
        <dbReference type="ARBA" id="ARBA00005797"/>
    </source>
</evidence>
<dbReference type="GO" id="GO:0016567">
    <property type="term" value="P:protein ubiquitination"/>
    <property type="evidence" value="ECO:0007669"/>
    <property type="project" value="TreeGrafter"/>
</dbReference>
<keyword evidence="3" id="KW-0479">Metal-binding</keyword>
<dbReference type="CDD" id="cd00060">
    <property type="entry name" value="FHA"/>
    <property type="match status" value="1"/>
</dbReference>
<dbReference type="SUPFAM" id="SSF49879">
    <property type="entry name" value="SMAD/FHA domain"/>
    <property type="match status" value="1"/>
</dbReference>
<evidence type="ECO:0000256" key="7">
    <source>
        <dbReference type="SAM" id="Coils"/>
    </source>
</evidence>
<dbReference type="PANTHER" id="PTHR16079:SF4">
    <property type="entry name" value="E3 UBIQUITIN-PROTEIN LIGASE CHFR"/>
    <property type="match status" value="1"/>
</dbReference>
<protein>
    <recommendedName>
        <fullName evidence="2">E3 ubiquitin-protein ligase CHFR</fullName>
    </recommendedName>
</protein>